<protein>
    <submittedName>
        <fullName evidence="3">Uncharacterized protein</fullName>
    </submittedName>
</protein>
<evidence type="ECO:0000313" key="4">
    <source>
        <dbReference type="Proteomes" id="UP000032430"/>
    </source>
</evidence>
<dbReference type="KEGG" id="lfa:LFA_3311"/>
<feature type="coiled-coil region" evidence="1">
    <location>
        <begin position="135"/>
        <end position="169"/>
    </location>
</feature>
<keyword evidence="4" id="KW-1185">Reference proteome</keyword>
<evidence type="ECO:0000313" key="3">
    <source>
        <dbReference type="EMBL" id="CEG58643.1"/>
    </source>
</evidence>
<dbReference type="AlphaFoldDB" id="A0A098G837"/>
<feature type="compositionally biased region" description="Basic and acidic residues" evidence="2">
    <location>
        <begin position="197"/>
        <end position="208"/>
    </location>
</feature>
<name>A0A098G837_9GAMM</name>
<feature type="compositionally biased region" description="Basic and acidic residues" evidence="2">
    <location>
        <begin position="170"/>
        <end position="187"/>
    </location>
</feature>
<dbReference type="HOGENOM" id="CLU_1141449_0_0_6"/>
<organism evidence="3 4">
    <name type="scientific">Legionella fallonii LLAP-10</name>
    <dbReference type="NCBI Taxonomy" id="1212491"/>
    <lineage>
        <taxon>Bacteria</taxon>
        <taxon>Pseudomonadati</taxon>
        <taxon>Pseudomonadota</taxon>
        <taxon>Gammaproteobacteria</taxon>
        <taxon>Legionellales</taxon>
        <taxon>Legionellaceae</taxon>
        <taxon>Legionella</taxon>
    </lineage>
</organism>
<feature type="region of interest" description="Disordered" evidence="2">
    <location>
        <begin position="170"/>
        <end position="208"/>
    </location>
</feature>
<proteinExistence type="predicted"/>
<sequence>MSKHKTKEQASEYYQQKGFDLHDQLQEFDGVANNTNKRNCKVIQQQLQVQKELESWEQKLKKTPSKQLIAKKLDQLQKEHYKELHPFERVYILLLDDYVRQNFNGKGKKLLLEEIEKLERNTKKFSFLNNANTKNKQLLRTMKSIVVKLEELEKLQQELSKQFSRERKVEVKKQDIPSKNKQEKLDQDIDGPASGIKEQESSDRETFFSKHVRKNAMIECDLSTPMEIDEIDELAETLASCKV</sequence>
<accession>A0A098G837</accession>
<dbReference type="EMBL" id="LN614827">
    <property type="protein sequence ID" value="CEG58643.1"/>
    <property type="molecule type" value="Genomic_DNA"/>
</dbReference>
<keyword evidence="1" id="KW-0175">Coiled coil</keyword>
<dbReference type="Proteomes" id="UP000032430">
    <property type="component" value="Chromosome I"/>
</dbReference>
<evidence type="ECO:0000256" key="2">
    <source>
        <dbReference type="SAM" id="MobiDB-lite"/>
    </source>
</evidence>
<gene>
    <name evidence="3" type="ORF">LFA_3311</name>
</gene>
<reference evidence="4" key="1">
    <citation type="submission" date="2014-09" db="EMBL/GenBank/DDBJ databases">
        <authorList>
            <person name="Gomez-Valero L."/>
        </authorList>
    </citation>
    <scope>NUCLEOTIDE SEQUENCE [LARGE SCALE GENOMIC DNA]</scope>
    <source>
        <strain evidence="4">ATCC700992</strain>
    </source>
</reference>
<evidence type="ECO:0000256" key="1">
    <source>
        <dbReference type="SAM" id="Coils"/>
    </source>
</evidence>
<dbReference type="RefSeq" id="WP_045096918.1">
    <property type="nucleotide sequence ID" value="NZ_LN614827.1"/>
</dbReference>